<name>A0A150PHV4_SORCE</name>
<evidence type="ECO:0000313" key="1">
    <source>
        <dbReference type="EMBL" id="KYF55240.1"/>
    </source>
</evidence>
<reference evidence="1 2" key="1">
    <citation type="submission" date="2014-02" db="EMBL/GenBank/DDBJ databases">
        <title>The small core and large imbalanced accessory genome model reveals a collaborative survival strategy of Sorangium cellulosum strains in nature.</title>
        <authorList>
            <person name="Han K."/>
            <person name="Peng R."/>
            <person name="Blom J."/>
            <person name="Li Y.-Z."/>
        </authorList>
    </citation>
    <scope>NUCLEOTIDE SEQUENCE [LARGE SCALE GENOMIC DNA]</scope>
    <source>
        <strain evidence="1 2">So0157-25</strain>
    </source>
</reference>
<sequence length="67" mass="7301">MEIGLGELTRRACERMVRAGLGDRPDEDHVAEIVRRAAGNPFFVEELVRAAVEGAGSAHDPGRRSSR</sequence>
<protein>
    <submittedName>
        <fullName evidence="1">Uncharacterized protein</fullName>
    </submittedName>
</protein>
<gene>
    <name evidence="1" type="ORF">BE08_36490</name>
</gene>
<evidence type="ECO:0000313" key="2">
    <source>
        <dbReference type="Proteomes" id="UP000075420"/>
    </source>
</evidence>
<dbReference type="Proteomes" id="UP000075420">
    <property type="component" value="Unassembled WGS sequence"/>
</dbReference>
<organism evidence="1 2">
    <name type="scientific">Sorangium cellulosum</name>
    <name type="common">Polyangium cellulosum</name>
    <dbReference type="NCBI Taxonomy" id="56"/>
    <lineage>
        <taxon>Bacteria</taxon>
        <taxon>Pseudomonadati</taxon>
        <taxon>Myxococcota</taxon>
        <taxon>Polyangia</taxon>
        <taxon>Polyangiales</taxon>
        <taxon>Polyangiaceae</taxon>
        <taxon>Sorangium</taxon>
    </lineage>
</organism>
<dbReference type="EMBL" id="JELY01001593">
    <property type="protein sequence ID" value="KYF55240.1"/>
    <property type="molecule type" value="Genomic_DNA"/>
</dbReference>
<comment type="caution">
    <text evidence="1">The sequence shown here is derived from an EMBL/GenBank/DDBJ whole genome shotgun (WGS) entry which is preliminary data.</text>
</comment>
<accession>A0A150PHV4</accession>
<proteinExistence type="predicted"/>
<dbReference type="AlphaFoldDB" id="A0A150PHV4"/>